<gene>
    <name evidence="1" type="ORF">IV53_GL001047</name>
</gene>
<dbReference type="SUPFAM" id="SSF52833">
    <property type="entry name" value="Thioredoxin-like"/>
    <property type="match status" value="1"/>
</dbReference>
<organism evidence="1 2">
    <name type="scientific">Ligilactobacillus ceti DSM 22408</name>
    <dbReference type="NCBI Taxonomy" id="1122146"/>
    <lineage>
        <taxon>Bacteria</taxon>
        <taxon>Bacillati</taxon>
        <taxon>Bacillota</taxon>
        <taxon>Bacilli</taxon>
        <taxon>Lactobacillales</taxon>
        <taxon>Lactobacillaceae</taxon>
        <taxon>Ligilactobacillus</taxon>
    </lineage>
</organism>
<dbReference type="InterPro" id="IPR036249">
    <property type="entry name" value="Thioredoxin-like_sf"/>
</dbReference>
<dbReference type="STRING" id="1122146.IV53_GL001047"/>
<reference evidence="1 2" key="1">
    <citation type="journal article" date="2015" name="Genome Announc.">
        <title>Expanding the biotechnology potential of lactobacilli through comparative genomics of 213 strains and associated genera.</title>
        <authorList>
            <person name="Sun Z."/>
            <person name="Harris H.M."/>
            <person name="McCann A."/>
            <person name="Guo C."/>
            <person name="Argimon S."/>
            <person name="Zhang W."/>
            <person name="Yang X."/>
            <person name="Jeffery I.B."/>
            <person name="Cooney J.C."/>
            <person name="Kagawa T.F."/>
            <person name="Liu W."/>
            <person name="Song Y."/>
            <person name="Salvetti E."/>
            <person name="Wrobel A."/>
            <person name="Rasinkangas P."/>
            <person name="Parkhill J."/>
            <person name="Rea M.C."/>
            <person name="O'Sullivan O."/>
            <person name="Ritari J."/>
            <person name="Douillard F.P."/>
            <person name="Paul Ross R."/>
            <person name="Yang R."/>
            <person name="Briner A.E."/>
            <person name="Felis G.E."/>
            <person name="de Vos W.M."/>
            <person name="Barrangou R."/>
            <person name="Klaenhammer T.R."/>
            <person name="Caufield P.W."/>
            <person name="Cui Y."/>
            <person name="Zhang H."/>
            <person name="O'Toole P.W."/>
        </authorList>
    </citation>
    <scope>NUCLEOTIDE SEQUENCE [LARGE SCALE GENOMIC DNA]</scope>
    <source>
        <strain evidence="1 2">DSM 22408</strain>
    </source>
</reference>
<keyword evidence="2" id="KW-1185">Reference proteome</keyword>
<accession>A0A0R2KI72</accession>
<name>A0A0R2KI72_9LACO</name>
<dbReference type="AlphaFoldDB" id="A0A0R2KI72"/>
<evidence type="ECO:0000313" key="1">
    <source>
        <dbReference type="EMBL" id="KRN89074.1"/>
    </source>
</evidence>
<dbReference type="eggNOG" id="COG2761">
    <property type="taxonomic scope" value="Bacteria"/>
</dbReference>
<sequence>MDRESLSKNDLNLRNTLSREVYRASLDYKAALFQGQKRGRLFLLNVQDQIKNNAQYHYTEEIAQQAAIAARLDLELFNEDCNSELAIKAFKQDQKLAAEMKVTQHPSVVIFDPSNEKTAFSISGPDSMTFLDNVLTTQFCNHGETNVVAEKKALEQIQYSKKNSSHPLRLR</sequence>
<dbReference type="PATRIC" id="fig|1122146.4.peg.1082"/>
<evidence type="ECO:0008006" key="3">
    <source>
        <dbReference type="Google" id="ProtNLM"/>
    </source>
</evidence>
<evidence type="ECO:0000313" key="2">
    <source>
        <dbReference type="Proteomes" id="UP000051500"/>
    </source>
</evidence>
<comment type="caution">
    <text evidence="1">The sequence shown here is derived from an EMBL/GenBank/DDBJ whole genome shotgun (WGS) entry which is preliminary data.</text>
</comment>
<proteinExistence type="predicted"/>
<dbReference type="Proteomes" id="UP000051500">
    <property type="component" value="Unassembled WGS sequence"/>
</dbReference>
<dbReference type="Pfam" id="PF13743">
    <property type="entry name" value="Thioredoxin_5"/>
    <property type="match status" value="1"/>
</dbReference>
<dbReference type="EMBL" id="JQBZ01000025">
    <property type="protein sequence ID" value="KRN89074.1"/>
    <property type="molecule type" value="Genomic_DNA"/>
</dbReference>
<protein>
    <recommendedName>
        <fullName evidence="3">Dithiol-disulfide isomerase</fullName>
    </recommendedName>
</protein>
<dbReference type="Gene3D" id="3.40.30.10">
    <property type="entry name" value="Glutaredoxin"/>
    <property type="match status" value="1"/>
</dbReference>